<protein>
    <submittedName>
        <fullName evidence="2">Uncharacterized protein</fullName>
    </submittedName>
</protein>
<evidence type="ECO:0000256" key="1">
    <source>
        <dbReference type="SAM" id="Phobius"/>
    </source>
</evidence>
<name>A0A3B0STQ3_9ZZZZ</name>
<feature type="transmembrane region" description="Helical" evidence="1">
    <location>
        <begin position="187"/>
        <end position="211"/>
    </location>
</feature>
<proteinExistence type="predicted"/>
<accession>A0A3B0STQ3</accession>
<feature type="transmembrane region" description="Helical" evidence="1">
    <location>
        <begin position="24"/>
        <end position="42"/>
    </location>
</feature>
<reference evidence="2" key="1">
    <citation type="submission" date="2018-06" db="EMBL/GenBank/DDBJ databases">
        <authorList>
            <person name="Zhirakovskaya E."/>
        </authorList>
    </citation>
    <scope>NUCLEOTIDE SEQUENCE</scope>
</reference>
<organism evidence="2">
    <name type="scientific">hydrothermal vent metagenome</name>
    <dbReference type="NCBI Taxonomy" id="652676"/>
    <lineage>
        <taxon>unclassified sequences</taxon>
        <taxon>metagenomes</taxon>
        <taxon>ecological metagenomes</taxon>
    </lineage>
</organism>
<feature type="transmembrane region" description="Helical" evidence="1">
    <location>
        <begin position="62"/>
        <end position="89"/>
    </location>
</feature>
<dbReference type="AlphaFoldDB" id="A0A3B0STQ3"/>
<keyword evidence="1" id="KW-0812">Transmembrane</keyword>
<keyword evidence="1" id="KW-0472">Membrane</keyword>
<feature type="transmembrane region" description="Helical" evidence="1">
    <location>
        <begin position="238"/>
        <end position="258"/>
    </location>
</feature>
<keyword evidence="1" id="KW-1133">Transmembrane helix</keyword>
<sequence>MAFEALVTPAKGTTPSNEIPHTRAGFIVGLVGVGIAMVAFFANLSAASTLANGDVVAAKTTLAWSFGLTTLAFGTVKFGIAIVLIGILVRIWFRLESIKETLPQLKSDGEDPHRIGSETNTDYGVATVTKTEPAPLPIHRMAKTMWAPMLVMGYMILLAGTVVSFVWSSNVGTDPGAAIDAAAWTQGLQFLGEALLLSGISFLLGSILANLRSGGGEVQRELGLPVVTLKMPATAKAFVVLMMMGLAAGVLQFVLYVVGTGSTDAGQI</sequence>
<feature type="transmembrane region" description="Helical" evidence="1">
    <location>
        <begin position="146"/>
        <end position="167"/>
    </location>
</feature>
<dbReference type="EMBL" id="UOEK01000424">
    <property type="protein sequence ID" value="VAW07860.1"/>
    <property type="molecule type" value="Genomic_DNA"/>
</dbReference>
<feature type="non-terminal residue" evidence="2">
    <location>
        <position position="268"/>
    </location>
</feature>
<evidence type="ECO:0000313" key="2">
    <source>
        <dbReference type="EMBL" id="VAW07860.1"/>
    </source>
</evidence>
<gene>
    <name evidence="2" type="ORF">MNBD_ACTINO02-2105</name>
</gene>